<dbReference type="Proteomes" id="UP001318860">
    <property type="component" value="Unassembled WGS sequence"/>
</dbReference>
<keyword evidence="3 4" id="KW-0833">Ubl conjugation pathway</keyword>
<protein>
    <recommendedName>
        <fullName evidence="4">SKP1-like protein</fullName>
    </recommendedName>
</protein>
<dbReference type="InterPro" id="IPR036296">
    <property type="entry name" value="SKP1-like_dim_sf"/>
</dbReference>
<accession>A0ABR0WY59</accession>
<evidence type="ECO:0000256" key="3">
    <source>
        <dbReference type="ARBA" id="ARBA00022786"/>
    </source>
</evidence>
<dbReference type="InterPro" id="IPR016073">
    <property type="entry name" value="Skp1_comp_POZ"/>
</dbReference>
<keyword evidence="8" id="KW-1185">Reference proteome</keyword>
<comment type="similarity">
    <text evidence="2 4">Belongs to the SKP1 family.</text>
</comment>
<comment type="caution">
    <text evidence="7">The sequence shown here is derived from an EMBL/GenBank/DDBJ whole genome shotgun (WGS) entry which is preliminary data.</text>
</comment>
<dbReference type="EMBL" id="JABTTQ020000007">
    <property type="protein sequence ID" value="KAK6151931.1"/>
    <property type="molecule type" value="Genomic_DNA"/>
</dbReference>
<proteinExistence type="inferred from homology"/>
<comment type="function">
    <text evidence="4">Involved in ubiquitination and subsequent proteasomal degradation of target proteins. Together with CUL1, RBX1 and a F-box protein, it forms a SCF E3 ubiquitin ligase complex. The functional specificity of this complex depends on the type of F-box protein. In the SCF complex, it serves as an adapter that links the F-box protein to CUL1.</text>
</comment>
<name>A0ABR0WY59_REHGL</name>
<feature type="domain" description="SKP1 component dimerisation" evidence="5">
    <location>
        <begin position="118"/>
        <end position="158"/>
    </location>
</feature>
<dbReference type="Gene3D" id="3.30.710.10">
    <property type="entry name" value="Potassium Channel Kv1.1, Chain A"/>
    <property type="match status" value="1"/>
</dbReference>
<organism evidence="7 8">
    <name type="scientific">Rehmannia glutinosa</name>
    <name type="common">Chinese foxglove</name>
    <dbReference type="NCBI Taxonomy" id="99300"/>
    <lineage>
        <taxon>Eukaryota</taxon>
        <taxon>Viridiplantae</taxon>
        <taxon>Streptophyta</taxon>
        <taxon>Embryophyta</taxon>
        <taxon>Tracheophyta</taxon>
        <taxon>Spermatophyta</taxon>
        <taxon>Magnoliopsida</taxon>
        <taxon>eudicotyledons</taxon>
        <taxon>Gunneridae</taxon>
        <taxon>Pentapetalae</taxon>
        <taxon>asterids</taxon>
        <taxon>lamiids</taxon>
        <taxon>Lamiales</taxon>
        <taxon>Orobanchaceae</taxon>
        <taxon>Rehmannieae</taxon>
        <taxon>Rehmannia</taxon>
    </lineage>
</organism>
<dbReference type="SUPFAM" id="SSF81382">
    <property type="entry name" value="Skp1 dimerisation domain-like"/>
    <property type="match status" value="1"/>
</dbReference>
<evidence type="ECO:0000313" key="8">
    <source>
        <dbReference type="Proteomes" id="UP001318860"/>
    </source>
</evidence>
<dbReference type="InterPro" id="IPR001232">
    <property type="entry name" value="SKP1-like"/>
</dbReference>
<evidence type="ECO:0000256" key="2">
    <source>
        <dbReference type="ARBA" id="ARBA00009993"/>
    </source>
</evidence>
<sequence>MVTTDEKGPLTAKKKSVIIRSCDGDEFLVSESAAVLSTSLKKILEEKEDRLIHLSDIDNKTLAMVIAYLSTHADDGLSDDLKRSFDQEFVSGKEFDVLKYLVLATDTLQVTCLCYTVAKKMADIMKNKLVEWVRREFDIQNDYTPEAEAEIRRLDAWAWDDRQLEDD</sequence>
<evidence type="ECO:0000256" key="4">
    <source>
        <dbReference type="PIRNR" id="PIRNR028729"/>
    </source>
</evidence>
<dbReference type="InterPro" id="IPR016897">
    <property type="entry name" value="SKP1"/>
</dbReference>
<comment type="pathway">
    <text evidence="1 4">Protein modification; protein ubiquitination.</text>
</comment>
<comment type="subunit">
    <text evidence="4">Part of a SCF (SKP1-cullin-F-box) protein ligase complex.</text>
</comment>
<dbReference type="SMART" id="SM00512">
    <property type="entry name" value="Skp1"/>
    <property type="match status" value="1"/>
</dbReference>
<evidence type="ECO:0000313" key="7">
    <source>
        <dbReference type="EMBL" id="KAK6151931.1"/>
    </source>
</evidence>
<dbReference type="Pfam" id="PF03931">
    <property type="entry name" value="Skp1_POZ"/>
    <property type="match status" value="1"/>
</dbReference>
<feature type="domain" description="SKP1 component POZ" evidence="6">
    <location>
        <begin position="15"/>
        <end position="73"/>
    </location>
</feature>
<reference evidence="7 8" key="1">
    <citation type="journal article" date="2021" name="Comput. Struct. Biotechnol. J.">
        <title>De novo genome assembly of the potent medicinal plant Rehmannia glutinosa using nanopore technology.</title>
        <authorList>
            <person name="Ma L."/>
            <person name="Dong C."/>
            <person name="Song C."/>
            <person name="Wang X."/>
            <person name="Zheng X."/>
            <person name="Niu Y."/>
            <person name="Chen S."/>
            <person name="Feng W."/>
        </authorList>
    </citation>
    <scope>NUCLEOTIDE SEQUENCE [LARGE SCALE GENOMIC DNA]</scope>
    <source>
        <strain evidence="7">DH-2019</strain>
    </source>
</reference>
<dbReference type="InterPro" id="IPR011333">
    <property type="entry name" value="SKP1/BTB/POZ_sf"/>
</dbReference>
<dbReference type="Pfam" id="PF01466">
    <property type="entry name" value="Skp1"/>
    <property type="match status" value="1"/>
</dbReference>
<dbReference type="SUPFAM" id="SSF54695">
    <property type="entry name" value="POZ domain"/>
    <property type="match status" value="1"/>
</dbReference>
<evidence type="ECO:0000259" key="6">
    <source>
        <dbReference type="Pfam" id="PF03931"/>
    </source>
</evidence>
<evidence type="ECO:0000256" key="1">
    <source>
        <dbReference type="ARBA" id="ARBA00004906"/>
    </source>
</evidence>
<gene>
    <name evidence="7" type="ORF">DH2020_014566</name>
</gene>
<dbReference type="InterPro" id="IPR016072">
    <property type="entry name" value="Skp1_comp_dimer"/>
</dbReference>
<dbReference type="PANTHER" id="PTHR11165">
    <property type="entry name" value="SKP1"/>
    <property type="match status" value="1"/>
</dbReference>
<dbReference type="PIRSF" id="PIRSF028729">
    <property type="entry name" value="E3_ubiquit_lig_SCF_Skp"/>
    <property type="match status" value="1"/>
</dbReference>
<evidence type="ECO:0000259" key="5">
    <source>
        <dbReference type="Pfam" id="PF01466"/>
    </source>
</evidence>